<comment type="caution">
    <text evidence="12">The sequence shown here is derived from an EMBL/GenBank/DDBJ whole genome shotgun (WGS) entry which is preliminary data.</text>
</comment>
<feature type="domain" description="Beta-hexosaminidase eukaryotic type N-terminal" evidence="11">
    <location>
        <begin position="319"/>
        <end position="438"/>
    </location>
</feature>
<comment type="similarity">
    <text evidence="2">Belongs to the glycosyl hydrolase 20 family.</text>
</comment>
<evidence type="ECO:0000256" key="2">
    <source>
        <dbReference type="ARBA" id="ARBA00006285"/>
    </source>
</evidence>
<dbReference type="GO" id="GO:0016231">
    <property type="term" value="F:beta-N-acetylglucosaminidase activity"/>
    <property type="evidence" value="ECO:0007669"/>
    <property type="project" value="TreeGrafter"/>
</dbReference>
<evidence type="ECO:0000313" key="12">
    <source>
        <dbReference type="EMBL" id="KAF7384650.1"/>
    </source>
</evidence>
<evidence type="ECO:0000256" key="4">
    <source>
        <dbReference type="ARBA" id="ARBA00022729"/>
    </source>
</evidence>
<dbReference type="PRINTS" id="PR00738">
    <property type="entry name" value="GLHYDRLASE20"/>
</dbReference>
<dbReference type="Pfam" id="PF00728">
    <property type="entry name" value="Glyco_hydro_20"/>
    <property type="match status" value="1"/>
</dbReference>
<keyword evidence="6" id="KW-0325">Glycoprotein</keyword>
<dbReference type="GO" id="GO:0030203">
    <property type="term" value="P:glycosaminoglycan metabolic process"/>
    <property type="evidence" value="ECO:0007669"/>
    <property type="project" value="TreeGrafter"/>
</dbReference>
<dbReference type="AlphaFoldDB" id="A0A834MU73"/>
<dbReference type="InterPro" id="IPR017853">
    <property type="entry name" value="GH"/>
</dbReference>
<dbReference type="CDD" id="cd06562">
    <property type="entry name" value="GH20_HexA_HexB-like"/>
    <property type="match status" value="1"/>
</dbReference>
<evidence type="ECO:0000256" key="5">
    <source>
        <dbReference type="ARBA" id="ARBA00022801"/>
    </source>
</evidence>
<evidence type="ECO:0000256" key="9">
    <source>
        <dbReference type="SAM" id="MobiDB-lite"/>
    </source>
</evidence>
<name>A0A834MU73_VESGE</name>
<dbReference type="SUPFAM" id="SSF55545">
    <property type="entry name" value="beta-N-acetylhexosaminidase-like domain"/>
    <property type="match status" value="1"/>
</dbReference>
<feature type="compositionally biased region" description="Basic and acidic residues" evidence="9">
    <location>
        <begin position="265"/>
        <end position="278"/>
    </location>
</feature>
<dbReference type="EMBL" id="JACSDZ010000017">
    <property type="protein sequence ID" value="KAF7384650.1"/>
    <property type="molecule type" value="Genomic_DNA"/>
</dbReference>
<dbReference type="GO" id="GO:0005886">
    <property type="term" value="C:plasma membrane"/>
    <property type="evidence" value="ECO:0007669"/>
    <property type="project" value="TreeGrafter"/>
</dbReference>
<dbReference type="SUPFAM" id="SSF51445">
    <property type="entry name" value="(Trans)glycosidases"/>
    <property type="match status" value="1"/>
</dbReference>
<dbReference type="PANTHER" id="PTHR22600:SF26">
    <property type="entry name" value="BETA-N-ACETYLHEXOSAMINIDASE"/>
    <property type="match status" value="1"/>
</dbReference>
<comment type="catalytic activity">
    <reaction evidence="1">
        <text>Hydrolysis of terminal non-reducing N-acetyl-D-hexosamine residues in N-acetyl-beta-D-hexosaminides.</text>
        <dbReference type="EC" id="3.2.1.52"/>
    </reaction>
</comment>
<dbReference type="PANTHER" id="PTHR22600">
    <property type="entry name" value="BETA-HEXOSAMINIDASE"/>
    <property type="match status" value="1"/>
</dbReference>
<accession>A0A834MU73</accession>
<evidence type="ECO:0000256" key="3">
    <source>
        <dbReference type="ARBA" id="ARBA00012663"/>
    </source>
</evidence>
<keyword evidence="13" id="KW-1185">Reference proteome</keyword>
<keyword evidence="5" id="KW-0378">Hydrolase</keyword>
<feature type="compositionally biased region" description="Basic and acidic residues" evidence="9">
    <location>
        <begin position="221"/>
        <end position="242"/>
    </location>
</feature>
<dbReference type="Gene3D" id="3.20.20.80">
    <property type="entry name" value="Glycosidases"/>
    <property type="match status" value="1"/>
</dbReference>
<feature type="compositionally biased region" description="Polar residues" evidence="9">
    <location>
        <begin position="243"/>
        <end position="255"/>
    </location>
</feature>
<dbReference type="InterPro" id="IPR029018">
    <property type="entry name" value="Hex-like_dom2"/>
</dbReference>
<gene>
    <name evidence="12" type="ORF">HZH68_014262</name>
</gene>
<evidence type="ECO:0000256" key="8">
    <source>
        <dbReference type="PIRSR" id="PIRSR625705-1"/>
    </source>
</evidence>
<dbReference type="InterPro" id="IPR029019">
    <property type="entry name" value="HEX_eukaryotic_N"/>
</dbReference>
<dbReference type="Gene3D" id="3.30.379.10">
    <property type="entry name" value="Chitobiase/beta-hexosaminidase domain 2-like"/>
    <property type="match status" value="1"/>
</dbReference>
<evidence type="ECO:0000313" key="13">
    <source>
        <dbReference type="Proteomes" id="UP000617340"/>
    </source>
</evidence>
<feature type="region of interest" description="Disordered" evidence="9">
    <location>
        <begin position="209"/>
        <end position="287"/>
    </location>
</feature>
<feature type="domain" description="Glycoside hydrolase family 20 catalytic" evidence="10">
    <location>
        <begin position="462"/>
        <end position="811"/>
    </location>
</feature>
<dbReference type="GO" id="GO:0005975">
    <property type="term" value="P:carbohydrate metabolic process"/>
    <property type="evidence" value="ECO:0007669"/>
    <property type="project" value="InterPro"/>
</dbReference>
<feature type="active site" description="Proton donor" evidence="8">
    <location>
        <position position="622"/>
    </location>
</feature>
<reference evidence="12" key="1">
    <citation type="journal article" date="2020" name="G3 (Bethesda)">
        <title>High-Quality Assemblies for Three Invasive Social Wasps from the &lt;i&gt;Vespula&lt;/i&gt; Genus.</title>
        <authorList>
            <person name="Harrop T.W.R."/>
            <person name="Guhlin J."/>
            <person name="McLaughlin G.M."/>
            <person name="Permina E."/>
            <person name="Stockwell P."/>
            <person name="Gilligan J."/>
            <person name="Le Lec M.F."/>
            <person name="Gruber M.A.M."/>
            <person name="Quinn O."/>
            <person name="Lovegrove M."/>
            <person name="Duncan E.J."/>
            <person name="Remnant E.J."/>
            <person name="Van Eeckhoven J."/>
            <person name="Graham B."/>
            <person name="Knapp R.A."/>
            <person name="Langford K.W."/>
            <person name="Kronenberg Z."/>
            <person name="Press M.O."/>
            <person name="Eacker S.M."/>
            <person name="Wilson-Rankin E.E."/>
            <person name="Purcell J."/>
            <person name="Lester P.J."/>
            <person name="Dearden P.K."/>
        </authorList>
    </citation>
    <scope>NUCLEOTIDE SEQUENCE</scope>
    <source>
        <strain evidence="12">Linc-1</strain>
    </source>
</reference>
<evidence type="ECO:0000256" key="6">
    <source>
        <dbReference type="ARBA" id="ARBA00023180"/>
    </source>
</evidence>
<feature type="compositionally biased region" description="Low complexity" evidence="9">
    <location>
        <begin position="1"/>
        <end position="28"/>
    </location>
</feature>
<keyword evidence="4" id="KW-0732">Signal</keyword>
<evidence type="ECO:0000256" key="1">
    <source>
        <dbReference type="ARBA" id="ARBA00001231"/>
    </source>
</evidence>
<dbReference type="EC" id="3.2.1.52" evidence="3"/>
<dbReference type="InterPro" id="IPR025705">
    <property type="entry name" value="Beta_hexosaminidase_sua/sub"/>
</dbReference>
<feature type="region of interest" description="Disordered" evidence="9">
    <location>
        <begin position="1"/>
        <end position="34"/>
    </location>
</feature>
<dbReference type="Pfam" id="PF14845">
    <property type="entry name" value="Glycohydro_20b2"/>
    <property type="match status" value="1"/>
</dbReference>
<keyword evidence="7" id="KW-0326">Glycosidase</keyword>
<dbReference type="FunFam" id="3.20.20.80:FF:000063">
    <property type="entry name" value="Beta-hexosaminidase"/>
    <property type="match status" value="1"/>
</dbReference>
<evidence type="ECO:0000259" key="10">
    <source>
        <dbReference type="Pfam" id="PF00728"/>
    </source>
</evidence>
<organism evidence="12 13">
    <name type="scientific">Vespula germanica</name>
    <name type="common">German yellow jacket</name>
    <name type="synonym">Paravespula germanica</name>
    <dbReference type="NCBI Taxonomy" id="30212"/>
    <lineage>
        <taxon>Eukaryota</taxon>
        <taxon>Metazoa</taxon>
        <taxon>Ecdysozoa</taxon>
        <taxon>Arthropoda</taxon>
        <taxon>Hexapoda</taxon>
        <taxon>Insecta</taxon>
        <taxon>Pterygota</taxon>
        <taxon>Neoptera</taxon>
        <taxon>Endopterygota</taxon>
        <taxon>Hymenoptera</taxon>
        <taxon>Apocrita</taxon>
        <taxon>Aculeata</taxon>
        <taxon>Vespoidea</taxon>
        <taxon>Vespidae</taxon>
        <taxon>Vespinae</taxon>
        <taxon>Vespula</taxon>
    </lineage>
</organism>
<dbReference type="Proteomes" id="UP000617340">
    <property type="component" value="Unassembled WGS sequence"/>
</dbReference>
<feature type="region of interest" description="Disordered" evidence="9">
    <location>
        <begin position="94"/>
        <end position="132"/>
    </location>
</feature>
<sequence>MRNTNTNTNVNNNNNTNNDNNYNNNNNDNGKKTSGVLFSERSRMKLELARRLVKPELNEQENVLDSTGKSRTTTDTSVTEEINKIGKLDKVTTRSSRLEDDRKSEKILNVKQDQTGDSSDQESWKSRQKKGRVVSERTVTSISVDEDTSNYVVETVTKVTEEVSSMMIDGSILKDSSIRKSKSQDLATTETSKLGKGFNVTPRITIKGSKSKNLLTRRNKSFAERDTNDGDVDDTGKEDDPNRINSSTSVTSTILSKKKQSSSEIEEKKEKEEQEDGRTKKKQPRMLNSVTKANFNDQEVSSPMSLKVCQLLCGDNGFLWPKPTGHLSLGSSVLPLNINDIKINGINPNTKVGNLLQENIDIFKENIKKLGEPIENEGVGLIINVTDILESNDVQLTLDTDESYKLQIDQINDKSTSVKITATTYFGARNGLETLSQLIVFDDLRDKIQIIHDAYIEDKPVYPYRGILLDTSRNFISVEAIKKTIEAMSMSKMNTFHWHITDTHSFPYEVKNYPLFTKYGSYGKDKVYTKENIKDITKFALLRGVRVLPEFDAPAHVGEGWQWVGHNATVCFKAEPWQSYCVEPPCGQLNPTSDKVYEMLEGIYKEMLEDFHPDIFHMGGDEVNVNCWNSSDVIKNWMLAKGWNLSESNFYLLWDYFQDRALETLTLANGGKEIPVIIWTSGLTNNENIKYLDPKKYIIQIWTTGTDDTIGRLISNNFKVIISNYDALYLDCGFGAWVGEGNNWCTPYKGWQLIYDNSPMSILRKQGFGTNKKQFVLGGEVTLWTEQVDSVSVDSRLWPRSAAFAERLWSDPTSTWIHAEHRILRQRQRLVQRGIGADRLEPEWCIQNQGHCYL</sequence>
<feature type="compositionally biased region" description="Basic and acidic residues" evidence="9">
    <location>
        <begin position="94"/>
        <end position="108"/>
    </location>
</feature>
<evidence type="ECO:0000256" key="7">
    <source>
        <dbReference type="ARBA" id="ARBA00023295"/>
    </source>
</evidence>
<proteinExistence type="inferred from homology"/>
<protein>
    <recommendedName>
        <fullName evidence="3">beta-N-acetylhexosaminidase</fullName>
        <ecNumber evidence="3">3.2.1.52</ecNumber>
    </recommendedName>
</protein>
<dbReference type="InterPro" id="IPR015883">
    <property type="entry name" value="Glyco_hydro_20_cat"/>
</dbReference>
<evidence type="ECO:0000259" key="11">
    <source>
        <dbReference type="Pfam" id="PF14845"/>
    </source>
</evidence>